<dbReference type="AlphaFoldDB" id="A0A7L4ZGK5"/>
<sequence>MKTTLKNSFVAIAILSLAMLLLLPTATKFLHLFANHEHKVCTDNSTHIHEQIIDCEYLSYHLTPQIEFTPHQHTLIVIKKIRTQNFNYYAYLSEYQELSFALRGPPQNS</sequence>
<organism evidence="1 2">
    <name type="scientific">Kordia antarctica</name>
    <dbReference type="NCBI Taxonomy" id="1218801"/>
    <lineage>
        <taxon>Bacteria</taxon>
        <taxon>Pseudomonadati</taxon>
        <taxon>Bacteroidota</taxon>
        <taxon>Flavobacteriia</taxon>
        <taxon>Flavobacteriales</taxon>
        <taxon>Flavobacteriaceae</taxon>
        <taxon>Kordia</taxon>
    </lineage>
</organism>
<dbReference type="OrthoDB" id="1449138at2"/>
<reference evidence="1 2" key="1">
    <citation type="journal article" date="2013" name="Int. J. Syst. Evol. Microbiol.">
        <title>Kordia antarctica sp. nov., isolated from Antarctic seawater.</title>
        <authorList>
            <person name="Baek K."/>
            <person name="Choi A."/>
            <person name="Kang I."/>
            <person name="Lee K."/>
            <person name="Cho J.C."/>
        </authorList>
    </citation>
    <scope>NUCLEOTIDE SEQUENCE [LARGE SCALE GENOMIC DNA]</scope>
    <source>
        <strain evidence="1 2">IMCC3317</strain>
    </source>
</reference>
<keyword evidence="2" id="KW-1185">Reference proteome</keyword>
<name>A0A7L4ZGK5_9FLAO</name>
<evidence type="ECO:0000313" key="1">
    <source>
        <dbReference type="EMBL" id="QHI35561.1"/>
    </source>
</evidence>
<evidence type="ECO:0000313" key="2">
    <source>
        <dbReference type="Proteomes" id="UP000464657"/>
    </source>
</evidence>
<dbReference type="RefSeq" id="WP_160128296.1">
    <property type="nucleotide sequence ID" value="NZ_CP019288.1"/>
</dbReference>
<protein>
    <submittedName>
        <fullName evidence="1">Uncharacterized protein</fullName>
    </submittedName>
</protein>
<dbReference type="KEGG" id="kan:IMCC3317_09070"/>
<accession>A0A7L4ZGK5</accession>
<gene>
    <name evidence="1" type="ORF">IMCC3317_09070</name>
</gene>
<dbReference type="EMBL" id="CP019288">
    <property type="protein sequence ID" value="QHI35561.1"/>
    <property type="molecule type" value="Genomic_DNA"/>
</dbReference>
<dbReference type="Proteomes" id="UP000464657">
    <property type="component" value="Chromosome"/>
</dbReference>
<proteinExistence type="predicted"/>